<feature type="region of interest" description="Disordered" evidence="1">
    <location>
        <begin position="111"/>
        <end position="133"/>
    </location>
</feature>
<dbReference type="EMBL" id="JASSZA010000009">
    <property type="protein sequence ID" value="KAK2102468.1"/>
    <property type="molecule type" value="Genomic_DNA"/>
</dbReference>
<reference evidence="2 3" key="1">
    <citation type="submission" date="2023-05" db="EMBL/GenBank/DDBJ databases">
        <title>B98-5 Cell Line De Novo Hybrid Assembly: An Optical Mapping Approach.</title>
        <authorList>
            <person name="Kananen K."/>
            <person name="Auerbach J.A."/>
            <person name="Kautto E."/>
            <person name="Blachly J.S."/>
        </authorList>
    </citation>
    <scope>NUCLEOTIDE SEQUENCE [LARGE SCALE GENOMIC DNA]</scope>
    <source>
        <strain evidence="2">B95-8</strain>
        <tissue evidence="2">Cell line</tissue>
    </source>
</reference>
<sequence length="148" mass="16511">MLQAGMKAQCDLSERVRQLLKQLVSDQQNAKLEPVQGVCLAESRKDSAAPSTPHMIPDVALFTEPKGPSRLPALQHILTSMLSTVIMPVMEACRENLPLILEAKRPHISFSNRKPQRWPSSSPHYKQVGHSRGGDPGLIGSWWLFRSH</sequence>
<comment type="caution">
    <text evidence="2">The sequence shown here is derived from an EMBL/GenBank/DDBJ whole genome shotgun (WGS) entry which is preliminary data.</text>
</comment>
<evidence type="ECO:0000256" key="1">
    <source>
        <dbReference type="SAM" id="MobiDB-lite"/>
    </source>
</evidence>
<proteinExistence type="predicted"/>
<evidence type="ECO:0000313" key="3">
    <source>
        <dbReference type="Proteomes" id="UP001266305"/>
    </source>
</evidence>
<feature type="compositionally biased region" description="Polar residues" evidence="1">
    <location>
        <begin position="111"/>
        <end position="124"/>
    </location>
</feature>
<gene>
    <name evidence="2" type="ORF">P7K49_020135</name>
</gene>
<protein>
    <submittedName>
        <fullName evidence="2">Uncharacterized protein</fullName>
    </submittedName>
</protein>
<name>A0ABQ9UZC4_SAGOE</name>
<keyword evidence="3" id="KW-1185">Reference proteome</keyword>
<dbReference type="Proteomes" id="UP001266305">
    <property type="component" value="Unassembled WGS sequence"/>
</dbReference>
<organism evidence="2 3">
    <name type="scientific">Saguinus oedipus</name>
    <name type="common">Cotton-top tamarin</name>
    <name type="synonym">Oedipomidas oedipus</name>
    <dbReference type="NCBI Taxonomy" id="9490"/>
    <lineage>
        <taxon>Eukaryota</taxon>
        <taxon>Metazoa</taxon>
        <taxon>Chordata</taxon>
        <taxon>Craniata</taxon>
        <taxon>Vertebrata</taxon>
        <taxon>Euteleostomi</taxon>
        <taxon>Mammalia</taxon>
        <taxon>Eutheria</taxon>
        <taxon>Euarchontoglires</taxon>
        <taxon>Primates</taxon>
        <taxon>Haplorrhini</taxon>
        <taxon>Platyrrhini</taxon>
        <taxon>Cebidae</taxon>
        <taxon>Callitrichinae</taxon>
        <taxon>Saguinus</taxon>
    </lineage>
</organism>
<accession>A0ABQ9UZC4</accession>
<evidence type="ECO:0000313" key="2">
    <source>
        <dbReference type="EMBL" id="KAK2102468.1"/>
    </source>
</evidence>